<dbReference type="EMBL" id="JBHMFI010000001">
    <property type="protein sequence ID" value="MFB9074010.1"/>
    <property type="molecule type" value="Genomic_DNA"/>
</dbReference>
<proteinExistence type="predicted"/>
<sequence length="49" mass="5516">MAQVRAQREQPLQAMVRPPGEVVRQRGGPHAHRGRVRRGVSGRPSPPRR</sequence>
<evidence type="ECO:0000313" key="2">
    <source>
        <dbReference type="EMBL" id="MFB9074010.1"/>
    </source>
</evidence>
<protein>
    <submittedName>
        <fullName evidence="2">Uncharacterized protein</fullName>
    </submittedName>
</protein>
<accession>A0ABV5G500</accession>
<organism evidence="2 3">
    <name type="scientific">Citricoccus parietis</name>
    <dbReference type="NCBI Taxonomy" id="592307"/>
    <lineage>
        <taxon>Bacteria</taxon>
        <taxon>Bacillati</taxon>
        <taxon>Actinomycetota</taxon>
        <taxon>Actinomycetes</taxon>
        <taxon>Micrococcales</taxon>
        <taxon>Micrococcaceae</taxon>
        <taxon>Citricoccus</taxon>
    </lineage>
</organism>
<comment type="caution">
    <text evidence="2">The sequence shown here is derived from an EMBL/GenBank/DDBJ whole genome shotgun (WGS) entry which is preliminary data.</text>
</comment>
<feature type="region of interest" description="Disordered" evidence="1">
    <location>
        <begin position="1"/>
        <end position="49"/>
    </location>
</feature>
<feature type="compositionally biased region" description="Basic residues" evidence="1">
    <location>
        <begin position="27"/>
        <end position="49"/>
    </location>
</feature>
<reference evidence="2 3" key="1">
    <citation type="submission" date="2024-09" db="EMBL/GenBank/DDBJ databases">
        <authorList>
            <person name="Sun Q."/>
            <person name="Mori K."/>
        </authorList>
    </citation>
    <scope>NUCLEOTIDE SEQUENCE [LARGE SCALE GENOMIC DNA]</scope>
    <source>
        <strain evidence="2 3">CCM 7609</strain>
    </source>
</reference>
<name>A0ABV5G500_9MICC</name>
<dbReference type="Proteomes" id="UP001589575">
    <property type="component" value="Unassembled WGS sequence"/>
</dbReference>
<keyword evidence="3" id="KW-1185">Reference proteome</keyword>
<evidence type="ECO:0000256" key="1">
    <source>
        <dbReference type="SAM" id="MobiDB-lite"/>
    </source>
</evidence>
<gene>
    <name evidence="2" type="ORF">ACFFX0_23575</name>
</gene>
<evidence type="ECO:0000313" key="3">
    <source>
        <dbReference type="Proteomes" id="UP001589575"/>
    </source>
</evidence>